<protein>
    <submittedName>
        <fullName evidence="2">Uncharacterized protein</fullName>
    </submittedName>
</protein>
<sequence>MRAKRASVEVWKSGVSRTTRLNLLGRVTEQEEGFYDINSLTSTTCARLGNEKRRGGGEGHETPDSDGVPVGVVTEKASVASRQKAELLPQLLWKDDEPPPANFTPQLSLYENLIWNSPITSSPNEEADGAELVLKETDLVYSDGSRSCPASHEHLGLQISSSLVTWSHSRRG</sequence>
<dbReference type="EMBL" id="JARK01001555">
    <property type="protein sequence ID" value="EYB90482.1"/>
    <property type="molecule type" value="Genomic_DNA"/>
</dbReference>
<accession>A0A016SJD9</accession>
<dbReference type="AlphaFoldDB" id="A0A016SJD9"/>
<evidence type="ECO:0000313" key="3">
    <source>
        <dbReference type="Proteomes" id="UP000024635"/>
    </source>
</evidence>
<feature type="region of interest" description="Disordered" evidence="1">
    <location>
        <begin position="49"/>
        <end position="70"/>
    </location>
</feature>
<gene>
    <name evidence="2" type="primary">Acey_s0219.g2457</name>
    <name evidence="2" type="ORF">Y032_0219g2457</name>
</gene>
<organism evidence="2 3">
    <name type="scientific">Ancylostoma ceylanicum</name>
    <dbReference type="NCBI Taxonomy" id="53326"/>
    <lineage>
        <taxon>Eukaryota</taxon>
        <taxon>Metazoa</taxon>
        <taxon>Ecdysozoa</taxon>
        <taxon>Nematoda</taxon>
        <taxon>Chromadorea</taxon>
        <taxon>Rhabditida</taxon>
        <taxon>Rhabditina</taxon>
        <taxon>Rhabditomorpha</taxon>
        <taxon>Strongyloidea</taxon>
        <taxon>Ancylostomatidae</taxon>
        <taxon>Ancylostomatinae</taxon>
        <taxon>Ancylostoma</taxon>
    </lineage>
</organism>
<keyword evidence="3" id="KW-1185">Reference proteome</keyword>
<dbReference type="Proteomes" id="UP000024635">
    <property type="component" value="Unassembled WGS sequence"/>
</dbReference>
<name>A0A016SJD9_9BILA</name>
<comment type="caution">
    <text evidence="2">The sequence shown here is derived from an EMBL/GenBank/DDBJ whole genome shotgun (WGS) entry which is preliminary data.</text>
</comment>
<feature type="compositionally biased region" description="Basic and acidic residues" evidence="1">
    <location>
        <begin position="49"/>
        <end position="63"/>
    </location>
</feature>
<reference evidence="3" key="1">
    <citation type="journal article" date="2015" name="Nat. Genet.">
        <title>The genome and transcriptome of the zoonotic hookworm Ancylostoma ceylanicum identify infection-specific gene families.</title>
        <authorList>
            <person name="Schwarz E.M."/>
            <person name="Hu Y."/>
            <person name="Antoshechkin I."/>
            <person name="Miller M.M."/>
            <person name="Sternberg P.W."/>
            <person name="Aroian R.V."/>
        </authorList>
    </citation>
    <scope>NUCLEOTIDE SEQUENCE</scope>
    <source>
        <strain evidence="3">HY135</strain>
    </source>
</reference>
<evidence type="ECO:0000256" key="1">
    <source>
        <dbReference type="SAM" id="MobiDB-lite"/>
    </source>
</evidence>
<proteinExistence type="predicted"/>
<evidence type="ECO:0000313" key="2">
    <source>
        <dbReference type="EMBL" id="EYB90482.1"/>
    </source>
</evidence>